<dbReference type="EMBL" id="DWWU01000013">
    <property type="protein sequence ID" value="HJC14841.1"/>
    <property type="molecule type" value="Genomic_DNA"/>
</dbReference>
<evidence type="ECO:0000259" key="2">
    <source>
        <dbReference type="SMART" id="SM00244"/>
    </source>
</evidence>
<dbReference type="SMART" id="SM00244">
    <property type="entry name" value="PHB"/>
    <property type="match status" value="1"/>
</dbReference>
<dbReference type="PANTHER" id="PTHR43446">
    <property type="entry name" value="MEMBRANE PROTEIN-RELATED"/>
    <property type="match status" value="1"/>
</dbReference>
<feature type="transmembrane region" description="Helical" evidence="1">
    <location>
        <begin position="44"/>
        <end position="63"/>
    </location>
</feature>
<keyword evidence="1" id="KW-0472">Membrane</keyword>
<dbReference type="SUPFAM" id="SSF117892">
    <property type="entry name" value="Band 7/SPFH domain"/>
    <property type="match status" value="1"/>
</dbReference>
<dbReference type="Gene3D" id="3.30.479.30">
    <property type="entry name" value="Band 7 domain"/>
    <property type="match status" value="1"/>
</dbReference>
<feature type="domain" description="Band 7" evidence="2">
    <location>
        <begin position="61"/>
        <end position="241"/>
    </location>
</feature>
<dbReference type="Pfam" id="PF01145">
    <property type="entry name" value="Band_7"/>
    <property type="match status" value="1"/>
</dbReference>
<evidence type="ECO:0000256" key="1">
    <source>
        <dbReference type="SAM" id="Phobius"/>
    </source>
</evidence>
<organism evidence="3 4">
    <name type="scientific">Candidatus Fusicatenibacter intestinigallinarum</name>
    <dbReference type="NCBI Taxonomy" id="2838598"/>
    <lineage>
        <taxon>Bacteria</taxon>
        <taxon>Bacillati</taxon>
        <taxon>Bacillota</taxon>
        <taxon>Clostridia</taxon>
        <taxon>Lachnospirales</taxon>
        <taxon>Lachnospiraceae</taxon>
        <taxon>Fusicatenibacter</taxon>
    </lineage>
</organism>
<dbReference type="InterPro" id="IPR036013">
    <property type="entry name" value="Band_7/SPFH_dom_sf"/>
</dbReference>
<evidence type="ECO:0000313" key="3">
    <source>
        <dbReference type="EMBL" id="HJC14841.1"/>
    </source>
</evidence>
<name>A0A9D2NA02_9FIRM</name>
<evidence type="ECO:0000313" key="4">
    <source>
        <dbReference type="Proteomes" id="UP000823849"/>
    </source>
</evidence>
<keyword evidence="1" id="KW-0812">Transmembrane</keyword>
<dbReference type="Proteomes" id="UP000823849">
    <property type="component" value="Unassembled WGS sequence"/>
</dbReference>
<dbReference type="InterPro" id="IPR001107">
    <property type="entry name" value="Band_7"/>
</dbReference>
<sequence length="309" mass="33537">MEAKNIEQKEIRPINGYLMLILIVAAWVCGIGILMLGARSSNGILIGVGIVGIILIPFLCYGLKIVNPNEAMVLTLFGNYYGTILKEGFYFVNPFSSSFNPTEPGKSGIKKTVSLKSVTLNNGIQKVNDVLGNPVIVGAVVIWKVANPTKAVFNVENYSEFLSIQTDSTIRNIAMMYPYDLVDDDAADSEKTLRGSAQEIAESMKDELASRVTVAGLEIEEIRITHLSYAEEIAAAMLQRQQATAIIAARQKIVEGAVSMVKMAIDKLGEDDIVLLDEERKAAMVSNLLVVLCSGKDAQPVVNSGSIYQ</sequence>
<keyword evidence="1" id="KW-1133">Transmembrane helix</keyword>
<dbReference type="CDD" id="cd03402">
    <property type="entry name" value="SPFH_like_u2"/>
    <property type="match status" value="1"/>
</dbReference>
<comment type="caution">
    <text evidence="3">The sequence shown here is derived from an EMBL/GenBank/DDBJ whole genome shotgun (WGS) entry which is preliminary data.</text>
</comment>
<dbReference type="PANTHER" id="PTHR43446:SF1">
    <property type="entry name" value="BAND 7 DOMAIN-CONTAINING PROTEIN"/>
    <property type="match status" value="1"/>
</dbReference>
<gene>
    <name evidence="3" type="ORF">H9705_03280</name>
</gene>
<protein>
    <submittedName>
        <fullName evidence="3">SPFH domain-containing protein</fullName>
    </submittedName>
</protein>
<reference evidence="3" key="2">
    <citation type="submission" date="2021-04" db="EMBL/GenBank/DDBJ databases">
        <authorList>
            <person name="Gilroy R."/>
        </authorList>
    </citation>
    <scope>NUCLEOTIDE SEQUENCE</scope>
    <source>
        <strain evidence="3">CHK185-5351</strain>
    </source>
</reference>
<dbReference type="AlphaFoldDB" id="A0A9D2NA02"/>
<proteinExistence type="predicted"/>
<accession>A0A9D2NA02</accession>
<feature type="transmembrane region" description="Helical" evidence="1">
    <location>
        <begin position="16"/>
        <end position="38"/>
    </location>
</feature>
<reference evidence="3" key="1">
    <citation type="journal article" date="2021" name="PeerJ">
        <title>Extensive microbial diversity within the chicken gut microbiome revealed by metagenomics and culture.</title>
        <authorList>
            <person name="Gilroy R."/>
            <person name="Ravi A."/>
            <person name="Getino M."/>
            <person name="Pursley I."/>
            <person name="Horton D.L."/>
            <person name="Alikhan N.F."/>
            <person name="Baker D."/>
            <person name="Gharbi K."/>
            <person name="Hall N."/>
            <person name="Watson M."/>
            <person name="Adriaenssens E.M."/>
            <person name="Foster-Nyarko E."/>
            <person name="Jarju S."/>
            <person name="Secka A."/>
            <person name="Antonio M."/>
            <person name="Oren A."/>
            <person name="Chaudhuri R.R."/>
            <person name="La Ragione R."/>
            <person name="Hildebrand F."/>
            <person name="Pallen M.J."/>
        </authorList>
    </citation>
    <scope>NUCLEOTIDE SEQUENCE</scope>
    <source>
        <strain evidence="3">CHK185-5351</strain>
    </source>
</reference>